<evidence type="ECO:0000313" key="2">
    <source>
        <dbReference type="EMBL" id="JAH94553.1"/>
    </source>
</evidence>
<keyword evidence="1" id="KW-1133">Transmembrane helix</keyword>
<protein>
    <submittedName>
        <fullName evidence="2">Uncharacterized protein</fullName>
    </submittedName>
</protein>
<dbReference type="EMBL" id="GBXM01014024">
    <property type="protein sequence ID" value="JAH94553.1"/>
    <property type="molecule type" value="Transcribed_RNA"/>
</dbReference>
<sequence>MCFIHIDIFTQRSLAYDLDLLQNKIKKYASHQCTIQTLLSQCHKAALIFIYKECIIFFFHICNLLVCICEYINIVQ</sequence>
<feature type="transmembrane region" description="Helical" evidence="1">
    <location>
        <begin position="54"/>
        <end position="74"/>
    </location>
</feature>
<keyword evidence="1" id="KW-0472">Membrane</keyword>
<dbReference type="AlphaFoldDB" id="A0A0E9WYM8"/>
<keyword evidence="1" id="KW-0812">Transmembrane</keyword>
<name>A0A0E9WYM8_ANGAN</name>
<organism evidence="2">
    <name type="scientific">Anguilla anguilla</name>
    <name type="common">European freshwater eel</name>
    <name type="synonym">Muraena anguilla</name>
    <dbReference type="NCBI Taxonomy" id="7936"/>
    <lineage>
        <taxon>Eukaryota</taxon>
        <taxon>Metazoa</taxon>
        <taxon>Chordata</taxon>
        <taxon>Craniata</taxon>
        <taxon>Vertebrata</taxon>
        <taxon>Euteleostomi</taxon>
        <taxon>Actinopterygii</taxon>
        <taxon>Neopterygii</taxon>
        <taxon>Teleostei</taxon>
        <taxon>Anguilliformes</taxon>
        <taxon>Anguillidae</taxon>
        <taxon>Anguilla</taxon>
    </lineage>
</organism>
<proteinExistence type="predicted"/>
<evidence type="ECO:0000256" key="1">
    <source>
        <dbReference type="SAM" id="Phobius"/>
    </source>
</evidence>
<reference evidence="2" key="1">
    <citation type="submission" date="2014-11" db="EMBL/GenBank/DDBJ databases">
        <authorList>
            <person name="Amaro Gonzalez C."/>
        </authorList>
    </citation>
    <scope>NUCLEOTIDE SEQUENCE</scope>
</reference>
<reference evidence="2" key="2">
    <citation type="journal article" date="2015" name="Fish Shellfish Immunol.">
        <title>Early steps in the European eel (Anguilla anguilla)-Vibrio vulnificus interaction in the gills: Role of the RtxA13 toxin.</title>
        <authorList>
            <person name="Callol A."/>
            <person name="Pajuelo D."/>
            <person name="Ebbesson L."/>
            <person name="Teles M."/>
            <person name="MacKenzie S."/>
            <person name="Amaro C."/>
        </authorList>
    </citation>
    <scope>NUCLEOTIDE SEQUENCE</scope>
</reference>
<accession>A0A0E9WYM8</accession>